<dbReference type="EMBL" id="MU117962">
    <property type="protein sequence ID" value="KAF9653788.1"/>
    <property type="molecule type" value="Genomic_DNA"/>
</dbReference>
<proteinExistence type="predicted"/>
<protein>
    <submittedName>
        <fullName evidence="1">Uncharacterized protein</fullName>
    </submittedName>
</protein>
<name>A0ACB6ZWB9_THEGA</name>
<gene>
    <name evidence="1" type="ORF">BDM02DRAFT_3152773</name>
</gene>
<evidence type="ECO:0000313" key="2">
    <source>
        <dbReference type="Proteomes" id="UP000886501"/>
    </source>
</evidence>
<evidence type="ECO:0000313" key="1">
    <source>
        <dbReference type="EMBL" id="KAF9653788.1"/>
    </source>
</evidence>
<organism evidence="1 2">
    <name type="scientific">Thelephora ganbajun</name>
    <name type="common">Ganba fungus</name>
    <dbReference type="NCBI Taxonomy" id="370292"/>
    <lineage>
        <taxon>Eukaryota</taxon>
        <taxon>Fungi</taxon>
        <taxon>Dikarya</taxon>
        <taxon>Basidiomycota</taxon>
        <taxon>Agaricomycotina</taxon>
        <taxon>Agaricomycetes</taxon>
        <taxon>Thelephorales</taxon>
        <taxon>Thelephoraceae</taxon>
        <taxon>Thelephora</taxon>
    </lineage>
</organism>
<comment type="caution">
    <text evidence="1">The sequence shown here is derived from an EMBL/GenBank/DDBJ whole genome shotgun (WGS) entry which is preliminary data.</text>
</comment>
<reference evidence="1" key="1">
    <citation type="submission" date="2019-10" db="EMBL/GenBank/DDBJ databases">
        <authorList>
            <consortium name="DOE Joint Genome Institute"/>
            <person name="Kuo A."/>
            <person name="Miyauchi S."/>
            <person name="Kiss E."/>
            <person name="Drula E."/>
            <person name="Kohler A."/>
            <person name="Sanchez-Garcia M."/>
            <person name="Andreopoulos B."/>
            <person name="Barry K.W."/>
            <person name="Bonito G."/>
            <person name="Buee M."/>
            <person name="Carver A."/>
            <person name="Chen C."/>
            <person name="Cichocki N."/>
            <person name="Clum A."/>
            <person name="Culley D."/>
            <person name="Crous P.W."/>
            <person name="Fauchery L."/>
            <person name="Girlanda M."/>
            <person name="Hayes R."/>
            <person name="Keri Z."/>
            <person name="Labutti K."/>
            <person name="Lipzen A."/>
            <person name="Lombard V."/>
            <person name="Magnuson J."/>
            <person name="Maillard F."/>
            <person name="Morin E."/>
            <person name="Murat C."/>
            <person name="Nolan M."/>
            <person name="Ohm R."/>
            <person name="Pangilinan J."/>
            <person name="Pereira M."/>
            <person name="Perotto S."/>
            <person name="Peter M."/>
            <person name="Riley R."/>
            <person name="Sitrit Y."/>
            <person name="Stielow B."/>
            <person name="Szollosi G."/>
            <person name="Zifcakova L."/>
            <person name="Stursova M."/>
            <person name="Spatafora J.W."/>
            <person name="Tedersoo L."/>
            <person name="Vaario L.-M."/>
            <person name="Yamada A."/>
            <person name="Yan M."/>
            <person name="Wang P."/>
            <person name="Xu J."/>
            <person name="Bruns T."/>
            <person name="Baldrian P."/>
            <person name="Vilgalys R."/>
            <person name="Henrissat B."/>
            <person name="Grigoriev I.V."/>
            <person name="Hibbett D."/>
            <person name="Nagy L.G."/>
            <person name="Martin F.M."/>
        </authorList>
    </citation>
    <scope>NUCLEOTIDE SEQUENCE</scope>
    <source>
        <strain evidence="1">P2</strain>
    </source>
</reference>
<keyword evidence="2" id="KW-1185">Reference proteome</keyword>
<dbReference type="Proteomes" id="UP000886501">
    <property type="component" value="Unassembled WGS sequence"/>
</dbReference>
<accession>A0ACB6ZWB9</accession>
<reference evidence="1" key="2">
    <citation type="journal article" date="2020" name="Nat. Commun.">
        <title>Large-scale genome sequencing of mycorrhizal fungi provides insights into the early evolution of symbiotic traits.</title>
        <authorList>
            <person name="Miyauchi S."/>
            <person name="Kiss E."/>
            <person name="Kuo A."/>
            <person name="Drula E."/>
            <person name="Kohler A."/>
            <person name="Sanchez-Garcia M."/>
            <person name="Morin E."/>
            <person name="Andreopoulos B."/>
            <person name="Barry K.W."/>
            <person name="Bonito G."/>
            <person name="Buee M."/>
            <person name="Carver A."/>
            <person name="Chen C."/>
            <person name="Cichocki N."/>
            <person name="Clum A."/>
            <person name="Culley D."/>
            <person name="Crous P.W."/>
            <person name="Fauchery L."/>
            <person name="Girlanda M."/>
            <person name="Hayes R.D."/>
            <person name="Keri Z."/>
            <person name="LaButti K."/>
            <person name="Lipzen A."/>
            <person name="Lombard V."/>
            <person name="Magnuson J."/>
            <person name="Maillard F."/>
            <person name="Murat C."/>
            <person name="Nolan M."/>
            <person name="Ohm R.A."/>
            <person name="Pangilinan J."/>
            <person name="Pereira M.F."/>
            <person name="Perotto S."/>
            <person name="Peter M."/>
            <person name="Pfister S."/>
            <person name="Riley R."/>
            <person name="Sitrit Y."/>
            <person name="Stielow J.B."/>
            <person name="Szollosi G."/>
            <person name="Zifcakova L."/>
            <person name="Stursova M."/>
            <person name="Spatafora J.W."/>
            <person name="Tedersoo L."/>
            <person name="Vaario L.M."/>
            <person name="Yamada A."/>
            <person name="Yan M."/>
            <person name="Wang P."/>
            <person name="Xu J."/>
            <person name="Bruns T."/>
            <person name="Baldrian P."/>
            <person name="Vilgalys R."/>
            <person name="Dunand C."/>
            <person name="Henrissat B."/>
            <person name="Grigoriev I.V."/>
            <person name="Hibbett D."/>
            <person name="Nagy L.G."/>
            <person name="Martin F.M."/>
        </authorList>
    </citation>
    <scope>NUCLEOTIDE SEQUENCE</scope>
    <source>
        <strain evidence="1">P2</strain>
    </source>
</reference>
<sequence>MRAKAVELTCNSVQDLNYHFATIGEHLALPESEETWDKLTSALTRLKSLSENGAAEFPSELTSLIRGVARPLINCINSERSKLSGVSLELFASLGQSLQSSFAPLIPVFIPTLLSQCMRSNKVFSARGKACVVEIIGSTRLTGILTYVLNSVKDKSIAMRLAAAEAALACLNVCDPEELVKGVRQGEIESIIKATIQDANGDIRKTSRKMFEAYTILNPDRIDAYVSTEIS</sequence>